<evidence type="ECO:0000313" key="2">
    <source>
        <dbReference type="Proteomes" id="UP001056120"/>
    </source>
</evidence>
<keyword evidence="2" id="KW-1185">Reference proteome</keyword>
<proteinExistence type="predicted"/>
<evidence type="ECO:0000313" key="1">
    <source>
        <dbReference type="EMBL" id="KAI3693520.1"/>
    </source>
</evidence>
<protein>
    <submittedName>
        <fullName evidence="1">Uncharacterized protein</fullName>
    </submittedName>
</protein>
<sequence length="127" mass="14194">MGERWPKMSDGKELPTQPEQKTNAFANAFSSPHHPMVFDFIMVVVYCLAEGGISNPVYHLVQILGSYPSCGFNDVALHERCFVEMSFGVYGGWVCGDMGNTHKLSWNVMMKGYLDGKNPGVVLKLFR</sequence>
<reference evidence="1 2" key="2">
    <citation type="journal article" date="2022" name="Mol. Ecol. Resour.">
        <title>The genomes of chicory, endive, great burdock and yacon provide insights into Asteraceae paleo-polyploidization history and plant inulin production.</title>
        <authorList>
            <person name="Fan W."/>
            <person name="Wang S."/>
            <person name="Wang H."/>
            <person name="Wang A."/>
            <person name="Jiang F."/>
            <person name="Liu H."/>
            <person name="Zhao H."/>
            <person name="Xu D."/>
            <person name="Zhang Y."/>
        </authorList>
    </citation>
    <scope>NUCLEOTIDE SEQUENCE [LARGE SCALE GENOMIC DNA]</scope>
    <source>
        <strain evidence="2">cv. Yunnan</strain>
        <tissue evidence="1">Leaves</tissue>
    </source>
</reference>
<gene>
    <name evidence="1" type="ORF">L1987_76464</name>
</gene>
<accession>A0ACB8ZBN5</accession>
<reference evidence="2" key="1">
    <citation type="journal article" date="2022" name="Mol. Ecol. Resour.">
        <title>The genomes of chicory, endive, great burdock and yacon provide insights into Asteraceae palaeo-polyploidization history and plant inulin production.</title>
        <authorList>
            <person name="Fan W."/>
            <person name="Wang S."/>
            <person name="Wang H."/>
            <person name="Wang A."/>
            <person name="Jiang F."/>
            <person name="Liu H."/>
            <person name="Zhao H."/>
            <person name="Xu D."/>
            <person name="Zhang Y."/>
        </authorList>
    </citation>
    <scope>NUCLEOTIDE SEQUENCE [LARGE SCALE GENOMIC DNA]</scope>
    <source>
        <strain evidence="2">cv. Yunnan</strain>
    </source>
</reference>
<dbReference type="Proteomes" id="UP001056120">
    <property type="component" value="Linkage Group LG26"/>
</dbReference>
<comment type="caution">
    <text evidence="1">The sequence shown here is derived from an EMBL/GenBank/DDBJ whole genome shotgun (WGS) entry which is preliminary data.</text>
</comment>
<organism evidence="1 2">
    <name type="scientific">Smallanthus sonchifolius</name>
    <dbReference type="NCBI Taxonomy" id="185202"/>
    <lineage>
        <taxon>Eukaryota</taxon>
        <taxon>Viridiplantae</taxon>
        <taxon>Streptophyta</taxon>
        <taxon>Embryophyta</taxon>
        <taxon>Tracheophyta</taxon>
        <taxon>Spermatophyta</taxon>
        <taxon>Magnoliopsida</taxon>
        <taxon>eudicotyledons</taxon>
        <taxon>Gunneridae</taxon>
        <taxon>Pentapetalae</taxon>
        <taxon>asterids</taxon>
        <taxon>campanulids</taxon>
        <taxon>Asterales</taxon>
        <taxon>Asteraceae</taxon>
        <taxon>Asteroideae</taxon>
        <taxon>Heliantheae alliance</taxon>
        <taxon>Millerieae</taxon>
        <taxon>Smallanthus</taxon>
    </lineage>
</organism>
<name>A0ACB8ZBN5_9ASTR</name>
<dbReference type="EMBL" id="CM042043">
    <property type="protein sequence ID" value="KAI3693520.1"/>
    <property type="molecule type" value="Genomic_DNA"/>
</dbReference>